<dbReference type="GO" id="GO:0001735">
    <property type="term" value="F:prenylcysteine oxidase activity"/>
    <property type="evidence" value="ECO:0007669"/>
    <property type="project" value="InterPro"/>
</dbReference>
<feature type="transmembrane region" description="Helical" evidence="4">
    <location>
        <begin position="13"/>
        <end position="35"/>
    </location>
</feature>
<keyword evidence="4" id="KW-1133">Transmembrane helix</keyword>
<dbReference type="Pfam" id="PF13450">
    <property type="entry name" value="NAD_binding_8"/>
    <property type="match status" value="1"/>
</dbReference>
<feature type="transmembrane region" description="Helical" evidence="4">
    <location>
        <begin position="92"/>
        <end position="111"/>
    </location>
</feature>
<name>A0A8D0GE08_SPHPU</name>
<dbReference type="InterPro" id="IPR017046">
    <property type="entry name" value="Prenylcysteine_Oxase1"/>
</dbReference>
<evidence type="ECO:0000313" key="5">
    <source>
        <dbReference type="Ensembl" id="ENSSPUP00000003633.1"/>
    </source>
</evidence>
<keyword evidence="4" id="KW-0812">Transmembrane</keyword>
<evidence type="ECO:0000256" key="3">
    <source>
        <dbReference type="ARBA" id="ARBA00023180"/>
    </source>
</evidence>
<sequence>LQVFQDKNRGTSIWTNILFSVIGAGIGGTSATCFLRQKFGKDVAIDVYEKGTVGGRLATINVEGKDYEAGGSVIHPLNLHMKHFVKELGMEIYINMIYVASCMLNCVISITDQYFPSDK</sequence>
<organism evidence="5 6">
    <name type="scientific">Sphenodon punctatus</name>
    <name type="common">Tuatara</name>
    <name type="synonym">Hatteria punctata</name>
    <dbReference type="NCBI Taxonomy" id="8508"/>
    <lineage>
        <taxon>Eukaryota</taxon>
        <taxon>Metazoa</taxon>
        <taxon>Chordata</taxon>
        <taxon>Craniata</taxon>
        <taxon>Vertebrata</taxon>
        <taxon>Euteleostomi</taxon>
        <taxon>Lepidosauria</taxon>
        <taxon>Sphenodontia</taxon>
        <taxon>Sphenodontidae</taxon>
        <taxon>Sphenodon</taxon>
    </lineage>
</organism>
<protein>
    <recommendedName>
        <fullName evidence="2">L-amino-acid oxidase</fullName>
        <ecNumber evidence="2">1.4.3.2</ecNumber>
    </recommendedName>
</protein>
<dbReference type="SUPFAM" id="SSF51905">
    <property type="entry name" value="FAD/NAD(P)-binding domain"/>
    <property type="match status" value="1"/>
</dbReference>
<dbReference type="InterPro" id="IPR036188">
    <property type="entry name" value="FAD/NAD-bd_sf"/>
</dbReference>
<dbReference type="PANTHER" id="PTHR15944">
    <property type="entry name" value="FARNESYLCYSTEINE LYASE"/>
    <property type="match status" value="1"/>
</dbReference>
<reference evidence="5" key="1">
    <citation type="submission" date="2025-08" db="UniProtKB">
        <authorList>
            <consortium name="Ensembl"/>
        </authorList>
    </citation>
    <scope>IDENTIFICATION</scope>
</reference>
<reference evidence="5" key="2">
    <citation type="submission" date="2025-09" db="UniProtKB">
        <authorList>
            <consortium name="Ensembl"/>
        </authorList>
    </citation>
    <scope>IDENTIFICATION</scope>
</reference>
<proteinExistence type="inferred from homology"/>
<dbReference type="AlphaFoldDB" id="A0A8D0GE08"/>
<evidence type="ECO:0000256" key="2">
    <source>
        <dbReference type="ARBA" id="ARBA00012806"/>
    </source>
</evidence>
<dbReference type="FunFam" id="3.50.50.60:FF:000658">
    <property type="entry name" value="Prenylcysteine oxidase 1"/>
    <property type="match status" value="1"/>
</dbReference>
<dbReference type="Gene3D" id="3.50.50.60">
    <property type="entry name" value="FAD/NAD(P)-binding domain"/>
    <property type="match status" value="1"/>
</dbReference>
<evidence type="ECO:0000256" key="1">
    <source>
        <dbReference type="ARBA" id="ARBA00005465"/>
    </source>
</evidence>
<dbReference type="GO" id="GO:0001716">
    <property type="term" value="F:L-amino-acid oxidase activity"/>
    <property type="evidence" value="ECO:0007669"/>
    <property type="project" value="UniProtKB-EC"/>
</dbReference>
<keyword evidence="3" id="KW-0325">Glycoprotein</keyword>
<accession>A0A8D0GE08</accession>
<dbReference type="GeneTree" id="ENSGT00390000011206"/>
<evidence type="ECO:0000256" key="4">
    <source>
        <dbReference type="SAM" id="Phobius"/>
    </source>
</evidence>
<dbReference type="GO" id="GO:0030327">
    <property type="term" value="P:prenylated protein catabolic process"/>
    <property type="evidence" value="ECO:0007669"/>
    <property type="project" value="TreeGrafter"/>
</dbReference>
<dbReference type="Proteomes" id="UP000694392">
    <property type="component" value="Unplaced"/>
</dbReference>
<keyword evidence="6" id="KW-1185">Reference proteome</keyword>
<dbReference type="Ensembl" id="ENSSPUT00000003858.1">
    <property type="protein sequence ID" value="ENSSPUP00000003633.1"/>
    <property type="gene ID" value="ENSSPUG00000002776.1"/>
</dbReference>
<dbReference type="PANTHER" id="PTHR15944:SF3">
    <property type="entry name" value="PRENYLCYSTEINE OXIDASE 1"/>
    <property type="match status" value="1"/>
</dbReference>
<comment type="similarity">
    <text evidence="1">Belongs to the flavin monoamine oxidase family. FIG1 subfamily.</text>
</comment>
<dbReference type="EC" id="1.4.3.2" evidence="2"/>
<keyword evidence="4" id="KW-0472">Membrane</keyword>
<evidence type="ECO:0000313" key="6">
    <source>
        <dbReference type="Proteomes" id="UP000694392"/>
    </source>
</evidence>